<comment type="caution">
    <text evidence="1">The sequence shown here is derived from an EMBL/GenBank/DDBJ whole genome shotgun (WGS) entry which is preliminary data.</text>
</comment>
<gene>
    <name evidence="1" type="ORF">L1987_59755</name>
</gene>
<protein>
    <submittedName>
        <fullName evidence="1">Uncharacterized protein</fullName>
    </submittedName>
</protein>
<name>A0ACB9D6D5_9ASTR</name>
<reference evidence="2" key="1">
    <citation type="journal article" date="2022" name="Mol. Ecol. Resour.">
        <title>The genomes of chicory, endive, great burdock and yacon provide insights into Asteraceae palaeo-polyploidization history and plant inulin production.</title>
        <authorList>
            <person name="Fan W."/>
            <person name="Wang S."/>
            <person name="Wang H."/>
            <person name="Wang A."/>
            <person name="Jiang F."/>
            <person name="Liu H."/>
            <person name="Zhao H."/>
            <person name="Xu D."/>
            <person name="Zhang Y."/>
        </authorList>
    </citation>
    <scope>NUCLEOTIDE SEQUENCE [LARGE SCALE GENOMIC DNA]</scope>
    <source>
        <strain evidence="2">cv. Yunnan</strain>
    </source>
</reference>
<accession>A0ACB9D6D5</accession>
<reference evidence="1 2" key="2">
    <citation type="journal article" date="2022" name="Mol. Ecol. Resour.">
        <title>The genomes of chicory, endive, great burdock and yacon provide insights into Asteraceae paleo-polyploidization history and plant inulin production.</title>
        <authorList>
            <person name="Fan W."/>
            <person name="Wang S."/>
            <person name="Wang H."/>
            <person name="Wang A."/>
            <person name="Jiang F."/>
            <person name="Liu H."/>
            <person name="Zhao H."/>
            <person name="Xu D."/>
            <person name="Zhang Y."/>
        </authorList>
    </citation>
    <scope>NUCLEOTIDE SEQUENCE [LARGE SCALE GENOMIC DNA]</scope>
    <source>
        <strain evidence="2">cv. Yunnan</strain>
        <tissue evidence="1">Leaves</tissue>
    </source>
</reference>
<evidence type="ECO:0000313" key="2">
    <source>
        <dbReference type="Proteomes" id="UP001056120"/>
    </source>
</evidence>
<organism evidence="1 2">
    <name type="scientific">Smallanthus sonchifolius</name>
    <dbReference type="NCBI Taxonomy" id="185202"/>
    <lineage>
        <taxon>Eukaryota</taxon>
        <taxon>Viridiplantae</taxon>
        <taxon>Streptophyta</taxon>
        <taxon>Embryophyta</taxon>
        <taxon>Tracheophyta</taxon>
        <taxon>Spermatophyta</taxon>
        <taxon>Magnoliopsida</taxon>
        <taxon>eudicotyledons</taxon>
        <taxon>Gunneridae</taxon>
        <taxon>Pentapetalae</taxon>
        <taxon>asterids</taxon>
        <taxon>campanulids</taxon>
        <taxon>Asterales</taxon>
        <taxon>Asteraceae</taxon>
        <taxon>Asteroideae</taxon>
        <taxon>Heliantheae alliance</taxon>
        <taxon>Millerieae</taxon>
        <taxon>Smallanthus</taxon>
    </lineage>
</organism>
<sequence length="226" mass="25535">MMVFAGVFTCLTKSMASHIKQKEHGKDKNVWWFNGEEDDEGGSRIMADWIQPQAKEKWFLMDFLVHILKYKRSTIAVAVREKGKEIGRGWRLLFVLVFAEAMVAFLLMVKIGPLRELVMNGLDQVRMRKGIVLTIDGTMSVILFSNWVSLVKIQNKGAKIGTMTPTDQVLWRTHLLEASLMGTCLPFRSTIVVASGGGRPPLFYSLSHIGDTDFFHSSSNRNRIIG</sequence>
<proteinExistence type="predicted"/>
<dbReference type="Proteomes" id="UP001056120">
    <property type="component" value="Linkage Group LG20"/>
</dbReference>
<evidence type="ECO:0000313" key="1">
    <source>
        <dbReference type="EMBL" id="KAI3742075.1"/>
    </source>
</evidence>
<dbReference type="EMBL" id="CM042037">
    <property type="protein sequence ID" value="KAI3742075.1"/>
    <property type="molecule type" value="Genomic_DNA"/>
</dbReference>
<keyword evidence="2" id="KW-1185">Reference proteome</keyword>